<reference evidence="1 2" key="1">
    <citation type="submission" date="2020-08" db="EMBL/GenBank/DDBJ databases">
        <title>Whole genome shotgun sequence of Actinoplanes ianthinogenes NBRC 13996.</title>
        <authorList>
            <person name="Komaki H."/>
            <person name="Tamura T."/>
        </authorList>
    </citation>
    <scope>NUCLEOTIDE SEQUENCE [LARGE SCALE GENOMIC DNA]</scope>
    <source>
        <strain evidence="1 2">NBRC 13996</strain>
    </source>
</reference>
<gene>
    <name evidence="1" type="ORF">Aiant_03210</name>
</gene>
<dbReference type="RefSeq" id="WP_189335646.1">
    <property type="nucleotide sequence ID" value="NZ_AP023356.1"/>
</dbReference>
<keyword evidence="2" id="KW-1185">Reference proteome</keyword>
<dbReference type="Proteomes" id="UP000676967">
    <property type="component" value="Chromosome"/>
</dbReference>
<accession>A0ABM7LK99</accession>
<organism evidence="1 2">
    <name type="scientific">Actinoplanes ianthinogenes</name>
    <dbReference type="NCBI Taxonomy" id="122358"/>
    <lineage>
        <taxon>Bacteria</taxon>
        <taxon>Bacillati</taxon>
        <taxon>Actinomycetota</taxon>
        <taxon>Actinomycetes</taxon>
        <taxon>Micromonosporales</taxon>
        <taxon>Micromonosporaceae</taxon>
        <taxon>Actinoplanes</taxon>
    </lineage>
</organism>
<name>A0ABM7LK99_9ACTN</name>
<evidence type="ECO:0008006" key="3">
    <source>
        <dbReference type="Google" id="ProtNLM"/>
    </source>
</evidence>
<evidence type="ECO:0000313" key="1">
    <source>
        <dbReference type="EMBL" id="BCJ39664.1"/>
    </source>
</evidence>
<protein>
    <recommendedName>
        <fullName evidence="3">Thiosulfate sulfurtransferase</fullName>
    </recommendedName>
</protein>
<proteinExistence type="predicted"/>
<sequence>MSRLILDDATGIDDGGLVRGETVAAWQAPAGPVAWAVEDWLPEPEIVAQARLGEWEAVLARVGRHAQLGVRHDGDRPAWHGLSKSPDDMSRGAIGAALLAPGRLADVTAVTGRESFTGIHVPGAHRVQQLVVPRIVEHPQGDEMEPAEARFAVGAPPAQAPAAPLDLPEDLTASLLRRLRRTPVDVVRIAVGLHVAETWELPDGFRAQVVYDVAPGRTQGYVLDPDGTPHSTLQPCRNHHLAGVLQWCTHCLRPTCAACTETVRACALCQGAACGDCVVTEDGRCRACAVLAKVGIFARGRFGVTAGGAAWHGESTNVQVTVRRQGTWWTLERWDRNGRVTIPLAPEQVHSRYR</sequence>
<evidence type="ECO:0000313" key="2">
    <source>
        <dbReference type="Proteomes" id="UP000676967"/>
    </source>
</evidence>
<dbReference type="EMBL" id="AP023356">
    <property type="protein sequence ID" value="BCJ39664.1"/>
    <property type="molecule type" value="Genomic_DNA"/>
</dbReference>